<proteinExistence type="predicted"/>
<reference evidence="3 4" key="1">
    <citation type="journal article" date="2010" name="Nat. Biotechnol.">
        <title>Genome sequence of the model mushroom Schizophyllum commune.</title>
        <authorList>
            <person name="Ohm R.A."/>
            <person name="de Jong J.F."/>
            <person name="Lugones L.G."/>
            <person name="Aerts A."/>
            <person name="Kothe E."/>
            <person name="Stajich J.E."/>
            <person name="de Vries R.P."/>
            <person name="Record E."/>
            <person name="Levasseur A."/>
            <person name="Baker S.E."/>
            <person name="Bartholomew K.A."/>
            <person name="Coutinho P.M."/>
            <person name="Erdmann S."/>
            <person name="Fowler T.J."/>
            <person name="Gathman A.C."/>
            <person name="Lombard V."/>
            <person name="Henrissat B."/>
            <person name="Knabe N."/>
            <person name="Kuees U."/>
            <person name="Lilly W.W."/>
            <person name="Lindquist E."/>
            <person name="Lucas S."/>
            <person name="Magnuson J.K."/>
            <person name="Piumi F."/>
            <person name="Raudaskoski M."/>
            <person name="Salamov A."/>
            <person name="Schmutz J."/>
            <person name="Schwarze F.W.M.R."/>
            <person name="vanKuyk P.A."/>
            <person name="Horton J.S."/>
            <person name="Grigoriev I.V."/>
            <person name="Woesten H.A.B."/>
        </authorList>
    </citation>
    <scope>NUCLEOTIDE SEQUENCE [LARGE SCALE GENOMIC DNA]</scope>
    <source>
        <strain evidence="4">H4-8 / FGSC 9210</strain>
    </source>
</reference>
<keyword evidence="2" id="KW-0472">Membrane</keyword>
<evidence type="ECO:0000313" key="3">
    <source>
        <dbReference type="EMBL" id="EFI95870.1"/>
    </source>
</evidence>
<feature type="region of interest" description="Disordered" evidence="1">
    <location>
        <begin position="410"/>
        <end position="448"/>
    </location>
</feature>
<dbReference type="Proteomes" id="UP000007431">
    <property type="component" value="Unassembled WGS sequence"/>
</dbReference>
<accession>D8QAP4</accession>
<sequence>MAGRRSTGRRANTGNDGEGRDQAACNKRRALTGFRPAPPVVGNCRPLFPRRAFCVLHSSPSPPAVLTTAPASLSIHLSIPDEWNGQHTGISRNSSYHASSASRRDLRLRHLSPITPSTHDGSRHVPNTPSMYCQSTALRRSAGNASSLIVSEGRCGMYAQPIRLPSVGDHFGGVAPLFGDRARSVGRREGGLEYVASFLNLDIEVVYTYLREFGKPQGNPALTIHDRLFLNLHIPRHLRVQYRRQRHMDAAEDCMRALRAPPPNLPTFRWTGLGRGPPRSDPEIFNAGLEVWAALDAALGRSRSIKGLGIYSFCIASLLRPAVPPFFERASSIDTKRTNDFLRFSAIVLLAAVPPVPIGPSRRPPLSATVTFLLAVIVVSILLASTRTQKARRWKSVCSVTRHSRPLHCASSTRSAVLRDPSTPFGQKRGTTRSSTTSRHPHFDLTRAAQEYDGEPLTTHERSRHRRRAHRSRHHLSSFPHFHVDAAAGLDPRRHRPQRFRPPPPPTFRPGPFFGVIFTACDDPGGFFAPSLLGRKGALSGLGGEGGLRNVVRFRDARGTREFPPRRLMMEGGSLRREREKGGYSCAPMDFLGDPRRWMCARALSCKIYDGGRVFPRFLAKEEGGDALTRREAEPPEARVRFLGERCDGGGVSPTPFWGKGLVQALPTTGGGGEMSPLEVRTRTLGRGGDLHTQEGVAIFVEPPKAYARFLG</sequence>
<feature type="non-terminal residue" evidence="3">
    <location>
        <position position="712"/>
    </location>
</feature>
<evidence type="ECO:0000313" key="4">
    <source>
        <dbReference type="Proteomes" id="UP000007431"/>
    </source>
</evidence>
<dbReference type="HOGENOM" id="CLU_387869_0_0_1"/>
<evidence type="ECO:0000256" key="2">
    <source>
        <dbReference type="SAM" id="Phobius"/>
    </source>
</evidence>
<dbReference type="AlphaFoldDB" id="D8QAP4"/>
<dbReference type="EMBL" id="GL377308">
    <property type="protein sequence ID" value="EFI95870.1"/>
    <property type="molecule type" value="Genomic_DNA"/>
</dbReference>
<name>D8QAP4_SCHCM</name>
<feature type="transmembrane region" description="Helical" evidence="2">
    <location>
        <begin position="341"/>
        <end position="360"/>
    </location>
</feature>
<protein>
    <submittedName>
        <fullName evidence="3">Uncharacterized protein</fullName>
    </submittedName>
</protein>
<gene>
    <name evidence="3" type="ORF">SCHCODRAFT_110982</name>
</gene>
<dbReference type="InParanoid" id="D8QAP4"/>
<evidence type="ECO:0000256" key="1">
    <source>
        <dbReference type="SAM" id="MobiDB-lite"/>
    </source>
</evidence>
<organism evidence="4">
    <name type="scientific">Schizophyllum commune (strain H4-8 / FGSC 9210)</name>
    <name type="common">Split gill fungus</name>
    <dbReference type="NCBI Taxonomy" id="578458"/>
    <lineage>
        <taxon>Eukaryota</taxon>
        <taxon>Fungi</taxon>
        <taxon>Dikarya</taxon>
        <taxon>Basidiomycota</taxon>
        <taxon>Agaricomycotina</taxon>
        <taxon>Agaricomycetes</taxon>
        <taxon>Agaricomycetidae</taxon>
        <taxon>Agaricales</taxon>
        <taxon>Schizophyllaceae</taxon>
        <taxon>Schizophyllum</taxon>
    </lineage>
</organism>
<feature type="region of interest" description="Disordered" evidence="1">
    <location>
        <begin position="1"/>
        <end position="23"/>
    </location>
</feature>
<dbReference type="VEuPathDB" id="FungiDB:SCHCODRAFT_02669146"/>
<keyword evidence="2" id="KW-0812">Transmembrane</keyword>
<feature type="transmembrane region" description="Helical" evidence="2">
    <location>
        <begin position="366"/>
        <end position="385"/>
    </location>
</feature>
<keyword evidence="2" id="KW-1133">Transmembrane helix</keyword>
<keyword evidence="4" id="KW-1185">Reference proteome</keyword>